<feature type="transmembrane region" description="Helical" evidence="1">
    <location>
        <begin position="398"/>
        <end position="417"/>
    </location>
</feature>
<evidence type="ECO:0000313" key="3">
    <source>
        <dbReference type="Proteomes" id="UP001165667"/>
    </source>
</evidence>
<proteinExistence type="predicted"/>
<keyword evidence="1" id="KW-1133">Transmembrane helix</keyword>
<feature type="transmembrane region" description="Helical" evidence="1">
    <location>
        <begin position="170"/>
        <end position="200"/>
    </location>
</feature>
<dbReference type="AlphaFoldDB" id="A0AA42CJX4"/>
<gene>
    <name evidence="2" type="ORF">M8523_11105</name>
</gene>
<dbReference type="Proteomes" id="UP001165667">
    <property type="component" value="Unassembled WGS sequence"/>
</dbReference>
<comment type="caution">
    <text evidence="2">The sequence shown here is derived from an EMBL/GenBank/DDBJ whole genome shotgun (WGS) entry which is preliminary data.</text>
</comment>
<sequence>MTPIPSRVSGRLSATLTEWVLPLIVLGLVFAVTVGIVGPFGNFPLNDDWSFGSTTQRLFATGIWAPTSYPSMPLITNALWALPVCSVTACSFDDLRIATLLAAVLLFVATFVLIRSRGSVAVAIVAAATMIFNPIGYTLSFTFMTDVLFWALVTISAIVFIASLERDSVLLAVVGTLVSIAATLSRQLALAVPLAFGLVCLLQAGPWRRKSLVAVVPVLVCGAVLVGFDHWLVATGKVPAQLTAQSEGILQSFRMPGLLAKRVAENMATAYLYMGLFSLPVLLLTRRPDFEPPNVWLRRAPRLLACAAVVLTVAIMVAAHRIMPFGKNILVPEGVGPLTLRDAFVLGLPNVPRLPAAWWMAVTLLGLVGTYALVDRLSLFLVATALRFPRERLRPDDASPLFAVLAVLAYTTPLLALSAYDRYFVAFLPLAFFVIVATASPAPVMRFRFGAAAAILLALTVFSVLALHDYFAWNRTRWTAIADLQAAHEASPETLDGGIEYNGLFSYDPSYTPTPNKSFWWVKNDDYMITFGPVAGMTVLKQYPYRAYLPPFERSIFVLHH</sequence>
<keyword evidence="3" id="KW-1185">Reference proteome</keyword>
<feature type="transmembrane region" description="Helical" evidence="1">
    <location>
        <begin position="423"/>
        <end position="442"/>
    </location>
</feature>
<feature type="transmembrane region" description="Helical" evidence="1">
    <location>
        <begin position="303"/>
        <end position="323"/>
    </location>
</feature>
<evidence type="ECO:0000313" key="2">
    <source>
        <dbReference type="EMBL" id="MCW6508566.1"/>
    </source>
</evidence>
<organism evidence="2 3">
    <name type="scientific">Lichenifustis flavocetrariae</name>
    <dbReference type="NCBI Taxonomy" id="2949735"/>
    <lineage>
        <taxon>Bacteria</taxon>
        <taxon>Pseudomonadati</taxon>
        <taxon>Pseudomonadota</taxon>
        <taxon>Alphaproteobacteria</taxon>
        <taxon>Hyphomicrobiales</taxon>
        <taxon>Lichenihabitantaceae</taxon>
        <taxon>Lichenifustis</taxon>
    </lineage>
</organism>
<name>A0AA42CJX4_9HYPH</name>
<dbReference type="RefSeq" id="WP_282584936.1">
    <property type="nucleotide sequence ID" value="NZ_JAMOIM010000006.1"/>
</dbReference>
<evidence type="ECO:0008006" key="4">
    <source>
        <dbReference type="Google" id="ProtNLM"/>
    </source>
</evidence>
<feature type="transmembrane region" description="Helical" evidence="1">
    <location>
        <begin position="356"/>
        <end position="386"/>
    </location>
</feature>
<dbReference type="EMBL" id="JAMOIM010000006">
    <property type="protein sequence ID" value="MCW6508566.1"/>
    <property type="molecule type" value="Genomic_DNA"/>
</dbReference>
<accession>A0AA42CJX4</accession>
<keyword evidence="1" id="KW-0472">Membrane</keyword>
<feature type="transmembrane region" description="Helical" evidence="1">
    <location>
        <begin position="147"/>
        <end position="164"/>
    </location>
</feature>
<protein>
    <recommendedName>
        <fullName evidence="4">Glycosyltransferase RgtA/B/C/D-like domain-containing protein</fullName>
    </recommendedName>
</protein>
<keyword evidence="1" id="KW-0812">Transmembrane</keyword>
<evidence type="ECO:0000256" key="1">
    <source>
        <dbReference type="SAM" id="Phobius"/>
    </source>
</evidence>
<feature type="transmembrane region" description="Helical" evidence="1">
    <location>
        <begin position="20"/>
        <end position="41"/>
    </location>
</feature>
<feature type="transmembrane region" description="Helical" evidence="1">
    <location>
        <begin position="120"/>
        <end position="140"/>
    </location>
</feature>
<feature type="transmembrane region" description="Helical" evidence="1">
    <location>
        <begin position="212"/>
        <end position="233"/>
    </location>
</feature>
<feature type="transmembrane region" description="Helical" evidence="1">
    <location>
        <begin position="449"/>
        <end position="467"/>
    </location>
</feature>
<reference evidence="2" key="1">
    <citation type="submission" date="2022-05" db="EMBL/GenBank/DDBJ databases">
        <authorList>
            <person name="Pankratov T."/>
        </authorList>
    </citation>
    <scope>NUCLEOTIDE SEQUENCE</scope>
    <source>
        <strain evidence="2">BP6-180914</strain>
    </source>
</reference>
<feature type="transmembrane region" description="Helical" evidence="1">
    <location>
        <begin position="97"/>
        <end position="114"/>
    </location>
</feature>
<feature type="transmembrane region" description="Helical" evidence="1">
    <location>
        <begin position="263"/>
        <end position="283"/>
    </location>
</feature>